<dbReference type="GO" id="GO:0006364">
    <property type="term" value="P:rRNA processing"/>
    <property type="evidence" value="ECO:0007669"/>
    <property type="project" value="UniProtKB-UniRule"/>
</dbReference>
<dbReference type="EC" id="3.1.-.-" evidence="8"/>
<evidence type="ECO:0000256" key="3">
    <source>
        <dbReference type="ARBA" id="ARBA00022722"/>
    </source>
</evidence>
<keyword evidence="4 8" id="KW-0479">Metal-binding</keyword>
<organism evidence="9 10">
    <name type="scientific">Tamilnaduibacter salinus</name>
    <dbReference type="NCBI Taxonomy" id="1484056"/>
    <lineage>
        <taxon>Bacteria</taxon>
        <taxon>Pseudomonadati</taxon>
        <taxon>Pseudomonadota</taxon>
        <taxon>Gammaproteobacteria</taxon>
        <taxon>Pseudomonadales</taxon>
        <taxon>Marinobacteraceae</taxon>
        <taxon>Tamilnaduibacter</taxon>
    </lineage>
</organism>
<keyword evidence="7 8" id="KW-0862">Zinc</keyword>
<dbReference type="AlphaFoldDB" id="A0A2A2I3B1"/>
<name>A0A2A2I3B1_9GAMM</name>
<reference evidence="9 10" key="1">
    <citation type="submission" date="2017-07" db="EMBL/GenBank/DDBJ databases">
        <title>Tamlnaduibacter salinus (Mi-7) genome sequencing.</title>
        <authorList>
            <person name="Verma A."/>
            <person name="Krishnamurthi S."/>
        </authorList>
    </citation>
    <scope>NUCLEOTIDE SEQUENCE [LARGE SCALE GENOMIC DNA]</scope>
    <source>
        <strain evidence="9 10">Mi-7</strain>
    </source>
</reference>
<keyword evidence="8" id="KW-0963">Cytoplasm</keyword>
<keyword evidence="5 8" id="KW-0255">Endonuclease</keyword>
<evidence type="ECO:0000256" key="1">
    <source>
        <dbReference type="ARBA" id="ARBA00010875"/>
    </source>
</evidence>
<sequence length="157" mass="17471">MSRLTLDLQTAIEGNDCPGEPDFRRWAETAWMGDTDTEVTIRLVSPEESTNLNHTYRDRNRPTNVLSFPFEAPDGLTIPLLGDLVICADVVAREARDQGKSLSAHWAHMVIHGMLHLQGYDHINDADADVMEALEIRLLAGLGIANPYVTEETDKDS</sequence>
<dbReference type="Proteomes" id="UP000218332">
    <property type="component" value="Unassembled WGS sequence"/>
</dbReference>
<dbReference type="PROSITE" id="PS01306">
    <property type="entry name" value="UPF0054"/>
    <property type="match status" value="1"/>
</dbReference>
<evidence type="ECO:0000313" key="9">
    <source>
        <dbReference type="EMBL" id="PAV26209.1"/>
    </source>
</evidence>
<dbReference type="RefSeq" id="WP_095610765.1">
    <property type="nucleotide sequence ID" value="NZ_NMPM01000035.1"/>
</dbReference>
<evidence type="ECO:0000256" key="7">
    <source>
        <dbReference type="ARBA" id="ARBA00022833"/>
    </source>
</evidence>
<evidence type="ECO:0000256" key="5">
    <source>
        <dbReference type="ARBA" id="ARBA00022759"/>
    </source>
</evidence>
<keyword evidence="10" id="KW-1185">Reference proteome</keyword>
<comment type="function">
    <text evidence="8">Single strand-specific metallo-endoribonuclease involved in late-stage 70S ribosome quality control and in maturation of the 3' terminus of the 16S rRNA.</text>
</comment>
<dbReference type="GO" id="GO:0008270">
    <property type="term" value="F:zinc ion binding"/>
    <property type="evidence" value="ECO:0007669"/>
    <property type="project" value="UniProtKB-UniRule"/>
</dbReference>
<dbReference type="SUPFAM" id="SSF55486">
    <property type="entry name" value="Metalloproteases ('zincins'), catalytic domain"/>
    <property type="match status" value="1"/>
</dbReference>
<comment type="cofactor">
    <cofactor evidence="8">
        <name>Zn(2+)</name>
        <dbReference type="ChEBI" id="CHEBI:29105"/>
    </cofactor>
    <text evidence="8">Binds 1 zinc ion.</text>
</comment>
<dbReference type="EMBL" id="NMPM01000035">
    <property type="protein sequence ID" value="PAV26209.1"/>
    <property type="molecule type" value="Genomic_DNA"/>
</dbReference>
<gene>
    <name evidence="8" type="primary">ybeY</name>
    <name evidence="9" type="ORF">CF392_07090</name>
</gene>
<dbReference type="InterPro" id="IPR023091">
    <property type="entry name" value="MetalPrtase_cat_dom_sf_prd"/>
</dbReference>
<keyword evidence="6 8" id="KW-0378">Hydrolase</keyword>
<protein>
    <recommendedName>
        <fullName evidence="8">Endoribonuclease YbeY</fullName>
        <ecNumber evidence="8">3.1.-.-</ecNumber>
    </recommendedName>
</protein>
<dbReference type="PANTHER" id="PTHR46986">
    <property type="entry name" value="ENDORIBONUCLEASE YBEY, CHLOROPLASTIC"/>
    <property type="match status" value="1"/>
</dbReference>
<dbReference type="Gene3D" id="3.40.390.30">
    <property type="entry name" value="Metalloproteases ('zincins'), catalytic domain"/>
    <property type="match status" value="1"/>
</dbReference>
<comment type="similarity">
    <text evidence="1 8">Belongs to the endoribonuclease YbeY family.</text>
</comment>
<proteinExistence type="inferred from homology"/>
<accession>A0A2A2I3B1</accession>
<dbReference type="GO" id="GO:0005737">
    <property type="term" value="C:cytoplasm"/>
    <property type="evidence" value="ECO:0007669"/>
    <property type="project" value="UniProtKB-SubCell"/>
</dbReference>
<dbReference type="Pfam" id="PF02130">
    <property type="entry name" value="YbeY"/>
    <property type="match status" value="1"/>
</dbReference>
<dbReference type="GO" id="GO:0004222">
    <property type="term" value="F:metalloendopeptidase activity"/>
    <property type="evidence" value="ECO:0007669"/>
    <property type="project" value="InterPro"/>
</dbReference>
<evidence type="ECO:0000256" key="4">
    <source>
        <dbReference type="ARBA" id="ARBA00022723"/>
    </source>
</evidence>
<dbReference type="PANTHER" id="PTHR46986:SF1">
    <property type="entry name" value="ENDORIBONUCLEASE YBEY, CHLOROPLASTIC"/>
    <property type="match status" value="1"/>
</dbReference>
<keyword evidence="3 8" id="KW-0540">Nuclease</keyword>
<evidence type="ECO:0000256" key="2">
    <source>
        <dbReference type="ARBA" id="ARBA00022517"/>
    </source>
</evidence>
<keyword evidence="8" id="KW-0698">rRNA processing</keyword>
<dbReference type="HAMAP" id="MF_00009">
    <property type="entry name" value="Endoribonucl_YbeY"/>
    <property type="match status" value="1"/>
</dbReference>
<dbReference type="InterPro" id="IPR002036">
    <property type="entry name" value="YbeY"/>
</dbReference>
<feature type="binding site" evidence="8">
    <location>
        <position position="116"/>
    </location>
    <ligand>
        <name>Zn(2+)</name>
        <dbReference type="ChEBI" id="CHEBI:29105"/>
        <note>catalytic</note>
    </ligand>
</feature>
<dbReference type="GO" id="GO:0004521">
    <property type="term" value="F:RNA endonuclease activity"/>
    <property type="evidence" value="ECO:0007669"/>
    <property type="project" value="UniProtKB-UniRule"/>
</dbReference>
<evidence type="ECO:0000256" key="8">
    <source>
        <dbReference type="HAMAP-Rule" id="MF_00009"/>
    </source>
</evidence>
<feature type="binding site" evidence="8">
    <location>
        <position position="122"/>
    </location>
    <ligand>
        <name>Zn(2+)</name>
        <dbReference type="ChEBI" id="CHEBI:29105"/>
        <note>catalytic</note>
    </ligand>
</feature>
<dbReference type="NCBIfam" id="TIGR00043">
    <property type="entry name" value="rRNA maturation RNase YbeY"/>
    <property type="match status" value="1"/>
</dbReference>
<dbReference type="InterPro" id="IPR020549">
    <property type="entry name" value="YbeY_CS"/>
</dbReference>
<comment type="subcellular location">
    <subcellularLocation>
        <location evidence="8">Cytoplasm</location>
    </subcellularLocation>
</comment>
<evidence type="ECO:0000256" key="6">
    <source>
        <dbReference type="ARBA" id="ARBA00022801"/>
    </source>
</evidence>
<evidence type="ECO:0000313" key="10">
    <source>
        <dbReference type="Proteomes" id="UP000218332"/>
    </source>
</evidence>
<keyword evidence="2 8" id="KW-0690">Ribosome biogenesis</keyword>
<comment type="caution">
    <text evidence="9">The sequence shown here is derived from an EMBL/GenBank/DDBJ whole genome shotgun (WGS) entry which is preliminary data.</text>
</comment>
<feature type="binding site" evidence="8">
    <location>
        <position position="112"/>
    </location>
    <ligand>
        <name>Zn(2+)</name>
        <dbReference type="ChEBI" id="CHEBI:29105"/>
        <note>catalytic</note>
    </ligand>
</feature>